<reference evidence="1" key="1">
    <citation type="submission" date="2022-11" db="EMBL/GenBank/DDBJ databases">
        <authorList>
            <person name="Graham C."/>
            <person name="Newman J.D."/>
        </authorList>
    </citation>
    <scope>NUCLEOTIDE SEQUENCE</scope>
    <source>
        <strain evidence="1">DSM 19486</strain>
    </source>
</reference>
<accession>A0A9X3DG43</accession>
<proteinExistence type="predicted"/>
<dbReference type="RefSeq" id="WP_010600202.1">
    <property type="nucleotide sequence ID" value="NZ_JAPJUH010000005.1"/>
</dbReference>
<evidence type="ECO:0000313" key="1">
    <source>
        <dbReference type="EMBL" id="MCX3266859.1"/>
    </source>
</evidence>
<protein>
    <submittedName>
        <fullName evidence="1">Uncharacterized protein</fullName>
    </submittedName>
</protein>
<sequence>MIKKIYILIFIVSLASCIQEKDSKTNNRNLYFDLQGYFEKEVARLQKLNPTLGKTVSVNGVNESKKVKVADWKKELAIFANADINKASWQGSFNITKVGGAVVYSSNNKKIPVKKLYVVGQGAKVREIEIIIANKNILFQSNDTLYYYPDSLYLIKKQQKIRLLNEKKYTISGKFK</sequence>
<dbReference type="AlphaFoldDB" id="A0A9X3DG43"/>
<evidence type="ECO:0000313" key="2">
    <source>
        <dbReference type="Proteomes" id="UP001142592"/>
    </source>
</evidence>
<dbReference type="Proteomes" id="UP001142592">
    <property type="component" value="Unassembled WGS sequence"/>
</dbReference>
<dbReference type="EMBL" id="JAPJUH010000005">
    <property type="protein sequence ID" value="MCX3266859.1"/>
    <property type="molecule type" value="Genomic_DNA"/>
</dbReference>
<organism evidence="1 2">
    <name type="scientific">Pedobacter agri</name>
    <dbReference type="NCBI Taxonomy" id="454586"/>
    <lineage>
        <taxon>Bacteria</taxon>
        <taxon>Pseudomonadati</taxon>
        <taxon>Bacteroidota</taxon>
        <taxon>Sphingobacteriia</taxon>
        <taxon>Sphingobacteriales</taxon>
        <taxon>Sphingobacteriaceae</taxon>
        <taxon>Pedobacter</taxon>
    </lineage>
</organism>
<comment type="caution">
    <text evidence="1">The sequence shown here is derived from an EMBL/GenBank/DDBJ whole genome shotgun (WGS) entry which is preliminary data.</text>
</comment>
<name>A0A9X3DG43_9SPHI</name>
<keyword evidence="2" id="KW-1185">Reference proteome</keyword>
<gene>
    <name evidence="1" type="ORF">OQZ29_19020</name>
</gene>
<dbReference type="PROSITE" id="PS51257">
    <property type="entry name" value="PROKAR_LIPOPROTEIN"/>
    <property type="match status" value="1"/>
</dbReference>